<keyword evidence="5" id="KW-0808">Transferase</keyword>
<evidence type="ECO:0000256" key="2">
    <source>
        <dbReference type="ARBA" id="ARBA00022946"/>
    </source>
</evidence>
<dbReference type="Gene3D" id="3.40.50.150">
    <property type="entry name" value="Vaccinia Virus protein VP39"/>
    <property type="match status" value="1"/>
</dbReference>
<dbReference type="EMBL" id="JAGIOO010000001">
    <property type="protein sequence ID" value="MBP2473113.1"/>
    <property type="molecule type" value="Genomic_DNA"/>
</dbReference>
<evidence type="ECO:0000256" key="3">
    <source>
        <dbReference type="ARBA" id="ARBA00023004"/>
    </source>
</evidence>
<dbReference type="PANTHER" id="PTHR13184:SF5">
    <property type="entry name" value="METHYLTRANSFERASE-LIKE PROTEIN 17, MITOCHONDRIAL"/>
    <property type="match status" value="1"/>
</dbReference>
<comment type="caution">
    <text evidence="5">The sequence shown here is derived from an EMBL/GenBank/DDBJ whole genome shotgun (WGS) entry which is preliminary data.</text>
</comment>
<evidence type="ECO:0000313" key="6">
    <source>
        <dbReference type="Proteomes" id="UP001519363"/>
    </source>
</evidence>
<dbReference type="Pfam" id="PF09243">
    <property type="entry name" value="Rsm22"/>
    <property type="match status" value="1"/>
</dbReference>
<proteinExistence type="predicted"/>
<dbReference type="RefSeq" id="WP_086788822.1">
    <property type="nucleotide sequence ID" value="NZ_JAGIOO010000001.1"/>
</dbReference>
<dbReference type="GO" id="GO:0032259">
    <property type="term" value="P:methylation"/>
    <property type="evidence" value="ECO:0007669"/>
    <property type="project" value="UniProtKB-KW"/>
</dbReference>
<dbReference type="Proteomes" id="UP001519363">
    <property type="component" value="Unassembled WGS sequence"/>
</dbReference>
<keyword evidence="3" id="KW-0408">Iron</keyword>
<evidence type="ECO:0000256" key="4">
    <source>
        <dbReference type="ARBA" id="ARBA00023014"/>
    </source>
</evidence>
<dbReference type="InterPro" id="IPR052571">
    <property type="entry name" value="Mt_RNA_Methyltransferase"/>
</dbReference>
<keyword evidence="1" id="KW-0479">Metal-binding</keyword>
<keyword evidence="5" id="KW-0687">Ribonucleoprotein</keyword>
<keyword evidence="4" id="KW-0411">Iron-sulfur</keyword>
<evidence type="ECO:0000256" key="1">
    <source>
        <dbReference type="ARBA" id="ARBA00022723"/>
    </source>
</evidence>
<gene>
    <name evidence="5" type="ORF">JOF53_001985</name>
</gene>
<keyword evidence="6" id="KW-1185">Reference proteome</keyword>
<evidence type="ECO:0000313" key="5">
    <source>
        <dbReference type="EMBL" id="MBP2473113.1"/>
    </source>
</evidence>
<dbReference type="PANTHER" id="PTHR13184">
    <property type="entry name" value="37S RIBOSOMAL PROTEIN S22"/>
    <property type="match status" value="1"/>
</dbReference>
<reference evidence="5 6" key="1">
    <citation type="submission" date="2021-03" db="EMBL/GenBank/DDBJ databases">
        <title>Sequencing the genomes of 1000 actinobacteria strains.</title>
        <authorList>
            <person name="Klenk H.-P."/>
        </authorList>
    </citation>
    <scope>NUCLEOTIDE SEQUENCE [LARGE SCALE GENOMIC DNA]</scope>
    <source>
        <strain evidence="5 6">DSM 44580</strain>
    </source>
</reference>
<sequence>MVALPDDLRTALDRAAARHPQQDLARAVTRLSARYREGRAATSPILTGAVDAVAYAAYRMPATYAAVHAALSEVAALTPELAPATLADIGGGTGTATWAAADVWPSLRELTVLEQVPQAITLGRELMAGAAAEAVRATTWRQARIDPATAPPGADVVTLSYVLGELPEAGRPEVLRWLAAGAGLLVVIEPGTPDGYARVRAAREELVGQGHGVVAPCPHSAACPITPGEDWCHFSARLPRLGAHRVIKEGTLNFEDEKFSYVAVSATPVRPAAGRVLRHPVKRKGLVSLRVCGDGGLAEVTVSKRHGADYKAARDVAWGQEWAPRGTP</sequence>
<dbReference type="GO" id="GO:0008168">
    <property type="term" value="F:methyltransferase activity"/>
    <property type="evidence" value="ECO:0007669"/>
    <property type="project" value="UniProtKB-KW"/>
</dbReference>
<dbReference type="GO" id="GO:0005840">
    <property type="term" value="C:ribosome"/>
    <property type="evidence" value="ECO:0007669"/>
    <property type="project" value="UniProtKB-KW"/>
</dbReference>
<keyword evidence="5" id="KW-0689">Ribosomal protein</keyword>
<protein>
    <submittedName>
        <fullName evidence="5">Ribosomal protein RSM22 (Predicted rRNA methylase)</fullName>
    </submittedName>
</protein>
<accession>A0ABS5A946</accession>
<keyword evidence="5" id="KW-0489">Methyltransferase</keyword>
<dbReference type="InterPro" id="IPR029063">
    <property type="entry name" value="SAM-dependent_MTases_sf"/>
</dbReference>
<dbReference type="SUPFAM" id="SSF53335">
    <property type="entry name" value="S-adenosyl-L-methionine-dependent methyltransferases"/>
    <property type="match status" value="1"/>
</dbReference>
<keyword evidence="2" id="KW-0809">Transit peptide</keyword>
<organism evidence="5 6">
    <name type="scientific">Crossiella equi</name>
    <dbReference type="NCBI Taxonomy" id="130796"/>
    <lineage>
        <taxon>Bacteria</taxon>
        <taxon>Bacillati</taxon>
        <taxon>Actinomycetota</taxon>
        <taxon>Actinomycetes</taxon>
        <taxon>Pseudonocardiales</taxon>
        <taxon>Pseudonocardiaceae</taxon>
        <taxon>Crossiella</taxon>
    </lineage>
</organism>
<dbReference type="InterPro" id="IPR015324">
    <property type="entry name" value="Ribosomal_Rsm22-like"/>
</dbReference>
<name>A0ABS5A946_9PSEU</name>